<dbReference type="EMBL" id="JAETWB010000002">
    <property type="protein sequence ID" value="MBL6078188.1"/>
    <property type="molecule type" value="Genomic_DNA"/>
</dbReference>
<proteinExistence type="predicted"/>
<keyword evidence="3" id="KW-1185">Reference proteome</keyword>
<name>A0ABS1U0J4_9PROT</name>
<evidence type="ECO:0000313" key="3">
    <source>
        <dbReference type="Proteomes" id="UP000660885"/>
    </source>
</evidence>
<reference evidence="2 3" key="1">
    <citation type="submission" date="2021-01" db="EMBL/GenBank/DDBJ databases">
        <title>Belnapia mucosa sp. nov. and Belnapia arida sp. nov., isolated from the Tabernas Desert (Almeria, Spain).</title>
        <authorList>
            <person name="Molina-Menor E."/>
            <person name="Vidal-Verdu A."/>
            <person name="Calonge A."/>
            <person name="Satari L."/>
            <person name="Pereto J."/>
            <person name="Porcar M."/>
        </authorList>
    </citation>
    <scope>NUCLEOTIDE SEQUENCE [LARGE SCALE GENOMIC DNA]</scope>
    <source>
        <strain evidence="2 3">T18</strain>
    </source>
</reference>
<sequence>MARIGVVLGRTYTRQGLERHEQLKRAFQFRKTRLRAAADAGSRQLQRNQSLDLTPELAAERQRRQALEERLEVLERTINAYDERFATWLYNARLAGLTIERLNTSLPPVARRRSDSR</sequence>
<comment type="caution">
    <text evidence="2">The sequence shown here is derived from an EMBL/GenBank/DDBJ whole genome shotgun (WGS) entry which is preliminary data.</text>
</comment>
<organism evidence="2 3">
    <name type="scientific">Belnapia arida</name>
    <dbReference type="NCBI Taxonomy" id="2804533"/>
    <lineage>
        <taxon>Bacteria</taxon>
        <taxon>Pseudomonadati</taxon>
        <taxon>Pseudomonadota</taxon>
        <taxon>Alphaproteobacteria</taxon>
        <taxon>Acetobacterales</taxon>
        <taxon>Roseomonadaceae</taxon>
        <taxon>Belnapia</taxon>
    </lineage>
</organism>
<protein>
    <submittedName>
        <fullName evidence="2">Uncharacterized protein</fullName>
    </submittedName>
</protein>
<evidence type="ECO:0000256" key="1">
    <source>
        <dbReference type="SAM" id="Coils"/>
    </source>
</evidence>
<accession>A0ABS1U0J4</accession>
<gene>
    <name evidence="2" type="ORF">JMJ56_09240</name>
</gene>
<dbReference type="RefSeq" id="WP_202831327.1">
    <property type="nucleotide sequence ID" value="NZ_JAETWB010000002.1"/>
</dbReference>
<keyword evidence="1" id="KW-0175">Coiled coil</keyword>
<dbReference type="Proteomes" id="UP000660885">
    <property type="component" value="Unassembled WGS sequence"/>
</dbReference>
<evidence type="ECO:0000313" key="2">
    <source>
        <dbReference type="EMBL" id="MBL6078188.1"/>
    </source>
</evidence>
<feature type="coiled-coil region" evidence="1">
    <location>
        <begin position="57"/>
        <end position="84"/>
    </location>
</feature>